<proteinExistence type="inferred from homology"/>
<dbReference type="PANTHER" id="PTHR11076">
    <property type="entry name" value="DNA REPAIR POLYMERASE UMUC / TRANSFERASE FAMILY MEMBER"/>
    <property type="match status" value="1"/>
</dbReference>
<feature type="domain" description="UmuC" evidence="6">
    <location>
        <begin position="2"/>
        <end position="191"/>
    </location>
</feature>
<dbReference type="Pfam" id="PF11799">
    <property type="entry name" value="IMS_C"/>
    <property type="match status" value="1"/>
</dbReference>
<keyword evidence="3" id="KW-0741">SOS mutagenesis</keyword>
<dbReference type="PROSITE" id="PS50173">
    <property type="entry name" value="UMUC"/>
    <property type="match status" value="1"/>
</dbReference>
<evidence type="ECO:0000256" key="2">
    <source>
        <dbReference type="ARBA" id="ARBA00022763"/>
    </source>
</evidence>
<evidence type="ECO:0000256" key="3">
    <source>
        <dbReference type="ARBA" id="ARBA00023199"/>
    </source>
</evidence>
<dbReference type="InterPro" id="IPR025188">
    <property type="entry name" value="DUF4113"/>
</dbReference>
<dbReference type="GO" id="GO:0009432">
    <property type="term" value="P:SOS response"/>
    <property type="evidence" value="ECO:0007669"/>
    <property type="project" value="UniProtKB-KW"/>
</dbReference>
<dbReference type="Pfam" id="PF00817">
    <property type="entry name" value="IMS"/>
    <property type="match status" value="1"/>
</dbReference>
<dbReference type="InterPro" id="IPR043128">
    <property type="entry name" value="Rev_trsase/Diguanyl_cyclase"/>
</dbReference>
<dbReference type="Pfam" id="PF13438">
    <property type="entry name" value="DUF4113"/>
    <property type="match status" value="1"/>
</dbReference>
<reference evidence="7" key="1">
    <citation type="journal article" date="2018" name="Genome Biol.">
        <title>SKESA: strategic k-mer extension for scrupulous assemblies.</title>
        <authorList>
            <person name="Souvorov A."/>
            <person name="Agarwala R."/>
            <person name="Lipman D.J."/>
        </authorList>
    </citation>
    <scope>NUCLEOTIDE SEQUENCE</scope>
    <source>
        <strain evidence="7">BCW_3452</strain>
    </source>
</reference>
<evidence type="ECO:0000256" key="4">
    <source>
        <dbReference type="ARBA" id="ARBA00023204"/>
    </source>
</evidence>
<dbReference type="CDD" id="cd01700">
    <property type="entry name" value="PolY_Pol_V_umuC"/>
    <property type="match status" value="1"/>
</dbReference>
<dbReference type="GO" id="GO:0006281">
    <property type="term" value="P:DNA repair"/>
    <property type="evidence" value="ECO:0007669"/>
    <property type="project" value="UniProtKB-KW"/>
</dbReference>
<evidence type="ECO:0000313" key="7">
    <source>
        <dbReference type="EMBL" id="HAS8538476.1"/>
    </source>
</evidence>
<evidence type="ECO:0000256" key="1">
    <source>
        <dbReference type="ARBA" id="ARBA00010945"/>
    </source>
</evidence>
<reference evidence="7" key="2">
    <citation type="submission" date="2019-01" db="EMBL/GenBank/DDBJ databases">
        <authorList>
            <consortium name="NCBI Pathogen Detection Project"/>
        </authorList>
    </citation>
    <scope>NUCLEOTIDE SEQUENCE</scope>
    <source>
        <strain evidence="7">BCW_3452</strain>
    </source>
</reference>
<keyword evidence="2" id="KW-0227">DNA damage</keyword>
<dbReference type="EMBL" id="DACRBY010000001">
    <property type="protein sequence ID" value="HAS8538476.1"/>
    <property type="molecule type" value="Genomic_DNA"/>
</dbReference>
<accession>A0A8H9K5W3</accession>
<dbReference type="InterPro" id="IPR017961">
    <property type="entry name" value="DNA_pol_Y-fam_little_finger"/>
</dbReference>
<dbReference type="Gene3D" id="3.40.1170.60">
    <property type="match status" value="1"/>
</dbReference>
<dbReference type="Gene3D" id="3.30.70.270">
    <property type="match status" value="1"/>
</dbReference>
<dbReference type="SUPFAM" id="SSF56672">
    <property type="entry name" value="DNA/RNA polymerases"/>
    <property type="match status" value="1"/>
</dbReference>
<dbReference type="Proteomes" id="UP000863257">
    <property type="component" value="Unassembled WGS sequence"/>
</dbReference>
<organism evidence="7">
    <name type="scientific">Vibrio vulnificus</name>
    <dbReference type="NCBI Taxonomy" id="672"/>
    <lineage>
        <taxon>Bacteria</taxon>
        <taxon>Pseudomonadati</taxon>
        <taxon>Pseudomonadota</taxon>
        <taxon>Gammaproteobacteria</taxon>
        <taxon>Vibrionales</taxon>
        <taxon>Vibrionaceae</taxon>
        <taxon>Vibrio</taxon>
    </lineage>
</organism>
<dbReference type="GO" id="GO:0042276">
    <property type="term" value="P:error-prone translesion synthesis"/>
    <property type="evidence" value="ECO:0007669"/>
    <property type="project" value="TreeGrafter"/>
</dbReference>
<dbReference type="Gene3D" id="1.10.150.20">
    <property type="entry name" value="5' to 3' exonuclease, C-terminal subdomain"/>
    <property type="match status" value="1"/>
</dbReference>
<comment type="similarity">
    <text evidence="1">Belongs to the DNA polymerase type-Y family.</text>
</comment>
<dbReference type="GO" id="GO:0003887">
    <property type="term" value="F:DNA-directed DNA polymerase activity"/>
    <property type="evidence" value="ECO:0007669"/>
    <property type="project" value="TreeGrafter"/>
</dbReference>
<sequence length="428" mass="47568">MYCLIDGSRFYCTASTVMRPELRDKPVLVASGLDGISIAASRACTEKGIPKFSPIFEIKDKLQQHQGVVFRANFNTLGHLSHRMMQSIIDSIGADLPHYQYSVDEMFIDVSALKSIGVDLNSHLLAARKRVYKETRIGTGGGVGRTLTLSKVASYAGKKLEGYNGQCVLDDIKHEDKVLKLMPVSEVWNIGRRLTEHLKFKGVTTAYQLKIADPKKLQKEFSINVANVVHELNGVPVLNFSDRPPVKKQIFSTSSSRHRLRTESELSTVLSNHAAEVCKKARSQQSDIKVLQVFVSTSPYDKCPRHSASVEVEFESATSDTSIVLQTVRDALVKVMPRCLLTSPLYKVGVGGVRLVSSEMRQMDMFEVNSDNKRLMTTLDALNLRFGKSSVSFASQCAPKSTRSGNIELQELPNYLTNFDQLVSIKCI</sequence>
<keyword evidence="5" id="KW-0742">SOS response</keyword>
<dbReference type="GO" id="GO:0005829">
    <property type="term" value="C:cytosol"/>
    <property type="evidence" value="ECO:0007669"/>
    <property type="project" value="TreeGrafter"/>
</dbReference>
<dbReference type="AlphaFoldDB" id="A0A8H9K5W3"/>
<keyword evidence="4" id="KW-0234">DNA repair</keyword>
<protein>
    <submittedName>
        <fullName evidence="7">Y-family DNA polymerase</fullName>
    </submittedName>
</protein>
<name>A0A8H9K5W3_VIBVL</name>
<dbReference type="InterPro" id="IPR050116">
    <property type="entry name" value="DNA_polymerase-Y"/>
</dbReference>
<dbReference type="InterPro" id="IPR043502">
    <property type="entry name" value="DNA/RNA_pol_sf"/>
</dbReference>
<dbReference type="PANTHER" id="PTHR11076:SF34">
    <property type="entry name" value="PROTEIN UMUC"/>
    <property type="match status" value="1"/>
</dbReference>
<evidence type="ECO:0000259" key="6">
    <source>
        <dbReference type="PROSITE" id="PS50173"/>
    </source>
</evidence>
<gene>
    <name evidence="7" type="ORF">I7730_01520</name>
</gene>
<evidence type="ECO:0000256" key="5">
    <source>
        <dbReference type="ARBA" id="ARBA00023236"/>
    </source>
</evidence>
<comment type="caution">
    <text evidence="7">The sequence shown here is derived from an EMBL/GenBank/DDBJ whole genome shotgun (WGS) entry which is preliminary data.</text>
</comment>
<dbReference type="InterPro" id="IPR001126">
    <property type="entry name" value="UmuC"/>
</dbReference>
<dbReference type="GO" id="GO:0003684">
    <property type="term" value="F:damaged DNA binding"/>
    <property type="evidence" value="ECO:0007669"/>
    <property type="project" value="InterPro"/>
</dbReference>